<reference evidence="3 4" key="1">
    <citation type="journal article" date="2015" name="Int. J. Syst. Evol. Microbiol.">
        <title>Youhaiella tibetensis gen. nov., sp. nov., isolated from subsurface sediment.</title>
        <authorList>
            <person name="Wang Y.X."/>
            <person name="Huang F.Q."/>
            <person name="Nogi Y."/>
            <person name="Pang S.J."/>
            <person name="Wang P.K."/>
            <person name="Lv J."/>
        </authorList>
    </citation>
    <scope>NUCLEOTIDE SEQUENCE [LARGE SCALE GENOMIC DNA]</scope>
    <source>
        <strain evidence="4">fig4</strain>
    </source>
</reference>
<feature type="domain" description="Cupin type-2" evidence="2">
    <location>
        <begin position="47"/>
        <end position="115"/>
    </location>
</feature>
<proteinExistence type="predicted"/>
<dbReference type="RefSeq" id="WP_147656162.1">
    <property type="nucleotide sequence ID" value="NZ_BMFM01000001.1"/>
</dbReference>
<keyword evidence="4" id="KW-1185">Reference proteome</keyword>
<dbReference type="InterPro" id="IPR011051">
    <property type="entry name" value="RmlC_Cupin_sf"/>
</dbReference>
<dbReference type="KEGG" id="yti:FNA67_11880"/>
<dbReference type="Pfam" id="PF07883">
    <property type="entry name" value="Cupin_2"/>
    <property type="match status" value="1"/>
</dbReference>
<dbReference type="Proteomes" id="UP000321062">
    <property type="component" value="Chromosome"/>
</dbReference>
<protein>
    <submittedName>
        <fullName evidence="3">Cupin domain-containing protein</fullName>
    </submittedName>
</protein>
<dbReference type="GO" id="GO:0046872">
    <property type="term" value="F:metal ion binding"/>
    <property type="evidence" value="ECO:0007669"/>
    <property type="project" value="UniProtKB-KW"/>
</dbReference>
<dbReference type="PANTHER" id="PTHR35848:SF6">
    <property type="entry name" value="CUPIN TYPE-2 DOMAIN-CONTAINING PROTEIN"/>
    <property type="match status" value="1"/>
</dbReference>
<dbReference type="EMBL" id="CP041690">
    <property type="protein sequence ID" value="QEE20828.1"/>
    <property type="molecule type" value="Genomic_DNA"/>
</dbReference>
<dbReference type="OrthoDB" id="116921at2"/>
<sequence>MSNPARPIASIGDLALEAFEEGSLYRGSDASFASLLGLSGLGIRYNEVPAGMSSCPFHNHHVEEEMFIILEGEGTYRFGPASYAFKAGDVLGAPAGGRETAHQIINTGSNALRYLGVSTVAATEVCEYPDSGKFLVSSRAGTERLRHIGRAGEHNLDYWDGEPGA</sequence>
<dbReference type="InterPro" id="IPR013096">
    <property type="entry name" value="Cupin_2"/>
</dbReference>
<dbReference type="AlphaFoldDB" id="A0A5B9DQW0"/>
<gene>
    <name evidence="3" type="ORF">FNA67_11880</name>
</gene>
<keyword evidence="1" id="KW-0479">Metal-binding</keyword>
<dbReference type="PANTHER" id="PTHR35848">
    <property type="entry name" value="OXALATE-BINDING PROTEIN"/>
    <property type="match status" value="1"/>
</dbReference>
<name>A0A5B9DQW0_9HYPH</name>
<evidence type="ECO:0000256" key="1">
    <source>
        <dbReference type="ARBA" id="ARBA00022723"/>
    </source>
</evidence>
<evidence type="ECO:0000313" key="3">
    <source>
        <dbReference type="EMBL" id="QEE20828.1"/>
    </source>
</evidence>
<dbReference type="SUPFAM" id="SSF51182">
    <property type="entry name" value="RmlC-like cupins"/>
    <property type="match status" value="1"/>
</dbReference>
<dbReference type="Gene3D" id="2.60.120.10">
    <property type="entry name" value="Jelly Rolls"/>
    <property type="match status" value="1"/>
</dbReference>
<evidence type="ECO:0000313" key="4">
    <source>
        <dbReference type="Proteomes" id="UP000321062"/>
    </source>
</evidence>
<dbReference type="InterPro" id="IPR014710">
    <property type="entry name" value="RmlC-like_jellyroll"/>
</dbReference>
<organism evidence="3 4">
    <name type="scientific">Paradevosia tibetensis</name>
    <dbReference type="NCBI Taxonomy" id="1447062"/>
    <lineage>
        <taxon>Bacteria</taxon>
        <taxon>Pseudomonadati</taxon>
        <taxon>Pseudomonadota</taxon>
        <taxon>Alphaproteobacteria</taxon>
        <taxon>Hyphomicrobiales</taxon>
        <taxon>Devosiaceae</taxon>
        <taxon>Paradevosia</taxon>
    </lineage>
</organism>
<accession>A0A5B9DQW0</accession>
<dbReference type="InterPro" id="IPR051610">
    <property type="entry name" value="GPI/OXD"/>
</dbReference>
<evidence type="ECO:0000259" key="2">
    <source>
        <dbReference type="Pfam" id="PF07883"/>
    </source>
</evidence>